<proteinExistence type="predicted"/>
<evidence type="ECO:0000313" key="2">
    <source>
        <dbReference type="Proteomes" id="UP001162992"/>
    </source>
</evidence>
<accession>A0ACC2E7R4</accession>
<sequence>MESVVNGVSLVLGLVLLFLLISKFIILPKKKLNLPPSPPAWPIIGHLHLLGKLPHRSLAQLAQKCGPLMFLRLGSVPTVVVSSAAMAREFLKTYDQIFASRPRTLAAKILLYNCKDVAFAEMGPYWRDMKKICQLELLTPKQMEVHKHIRLEEAYCMVKSIRDKCEGGQPVDVHSHVFALTRGVITRMVLNKTYFTSESKEALQFKEVLTESFHLHGVPILGDYIPYIGRWMDIQGYELRMKAAGKQMDAILDKIIQEHQDKQLRISKDQTPLDFIDVLLSLRSKGDYGHLSMDSIKGVALDMLAAGTETAAVTIEWALSEILLNPSVRKKCQQELDCVIGRERKVEEADLSQLKYLQAIVNETFRLHPTAPFMMPHESTQDVQVAGYDIPAKTRLLVNLRAIGTDPSTWERPLEFCPERFLNTKIDVRGHDFELIPFGTGRRGCPGLLLGLTVVQLGLAVLLQSFEWQLSPSQELDMSEVFGLTVPKSVPLHAIATPRLPQHLYA</sequence>
<dbReference type="Proteomes" id="UP001162992">
    <property type="component" value="Chromosome 3"/>
</dbReference>
<name>A0ACC2E7R4_DIPCM</name>
<gene>
    <name evidence="1" type="ORF">O6H91_03G073000</name>
</gene>
<reference evidence="2" key="1">
    <citation type="journal article" date="2024" name="Proc. Natl. Acad. Sci. U.S.A.">
        <title>Extraordinary preservation of gene collinearity over three hundred million years revealed in homosporous lycophytes.</title>
        <authorList>
            <person name="Li C."/>
            <person name="Wickell D."/>
            <person name="Kuo L.Y."/>
            <person name="Chen X."/>
            <person name="Nie B."/>
            <person name="Liao X."/>
            <person name="Peng D."/>
            <person name="Ji J."/>
            <person name="Jenkins J."/>
            <person name="Williams M."/>
            <person name="Shu S."/>
            <person name="Plott C."/>
            <person name="Barry K."/>
            <person name="Rajasekar S."/>
            <person name="Grimwood J."/>
            <person name="Han X."/>
            <person name="Sun S."/>
            <person name="Hou Z."/>
            <person name="He W."/>
            <person name="Dai G."/>
            <person name="Sun C."/>
            <person name="Schmutz J."/>
            <person name="Leebens-Mack J.H."/>
            <person name="Li F.W."/>
            <person name="Wang L."/>
        </authorList>
    </citation>
    <scope>NUCLEOTIDE SEQUENCE [LARGE SCALE GENOMIC DNA]</scope>
    <source>
        <strain evidence="2">cv. PW_Plant_1</strain>
    </source>
</reference>
<keyword evidence="2" id="KW-1185">Reference proteome</keyword>
<dbReference type="EMBL" id="CM055094">
    <property type="protein sequence ID" value="KAJ7562526.1"/>
    <property type="molecule type" value="Genomic_DNA"/>
</dbReference>
<evidence type="ECO:0000313" key="1">
    <source>
        <dbReference type="EMBL" id="KAJ7562526.1"/>
    </source>
</evidence>
<organism evidence="1 2">
    <name type="scientific">Diphasiastrum complanatum</name>
    <name type="common">Issler's clubmoss</name>
    <name type="synonym">Lycopodium complanatum</name>
    <dbReference type="NCBI Taxonomy" id="34168"/>
    <lineage>
        <taxon>Eukaryota</taxon>
        <taxon>Viridiplantae</taxon>
        <taxon>Streptophyta</taxon>
        <taxon>Embryophyta</taxon>
        <taxon>Tracheophyta</taxon>
        <taxon>Lycopodiopsida</taxon>
        <taxon>Lycopodiales</taxon>
        <taxon>Lycopodiaceae</taxon>
        <taxon>Lycopodioideae</taxon>
        <taxon>Diphasiastrum</taxon>
    </lineage>
</organism>
<comment type="caution">
    <text evidence="1">The sequence shown here is derived from an EMBL/GenBank/DDBJ whole genome shotgun (WGS) entry which is preliminary data.</text>
</comment>
<protein>
    <submittedName>
        <fullName evidence="1">Uncharacterized protein</fullName>
    </submittedName>
</protein>